<dbReference type="Proteomes" id="UP000031549">
    <property type="component" value="Unassembled WGS sequence"/>
</dbReference>
<feature type="domain" description="Putative restriction endonuclease" evidence="1">
    <location>
        <begin position="11"/>
        <end position="177"/>
    </location>
</feature>
<dbReference type="PANTHER" id="PTHR35400:SF1">
    <property type="entry name" value="SLR1083 PROTEIN"/>
    <property type="match status" value="1"/>
</dbReference>
<protein>
    <submittedName>
        <fullName evidence="2">Uma2 family endonuclease</fullName>
    </submittedName>
</protein>
<dbReference type="GO" id="GO:0004519">
    <property type="term" value="F:endonuclease activity"/>
    <property type="evidence" value="ECO:0007669"/>
    <property type="project" value="UniProtKB-KW"/>
</dbReference>
<evidence type="ECO:0000313" key="3">
    <source>
        <dbReference type="Proteomes" id="UP000031549"/>
    </source>
</evidence>
<dbReference type="RefSeq" id="WP_039748616.1">
    <property type="nucleotide sequence ID" value="NZ_JTCM02000002.1"/>
</dbReference>
<dbReference type="Pfam" id="PF05685">
    <property type="entry name" value="Uma2"/>
    <property type="match status" value="1"/>
</dbReference>
<keyword evidence="2" id="KW-0378">Hydrolase</keyword>
<name>A0A846H2H8_9CYAN</name>
<dbReference type="Gene3D" id="3.90.1570.10">
    <property type="entry name" value="tt1808, chain A"/>
    <property type="match status" value="1"/>
</dbReference>
<dbReference type="EMBL" id="JTCM02000002">
    <property type="protein sequence ID" value="NEU71328.1"/>
    <property type="molecule type" value="Genomic_DNA"/>
</dbReference>
<dbReference type="AlphaFoldDB" id="A0A846H2H8"/>
<dbReference type="PANTHER" id="PTHR35400">
    <property type="entry name" value="SLR1083 PROTEIN"/>
    <property type="match status" value="1"/>
</dbReference>
<dbReference type="InterPro" id="IPR011335">
    <property type="entry name" value="Restrct_endonuc-II-like"/>
</dbReference>
<evidence type="ECO:0000259" key="1">
    <source>
        <dbReference type="Pfam" id="PF05685"/>
    </source>
</evidence>
<dbReference type="InterPro" id="IPR008538">
    <property type="entry name" value="Uma2"/>
</dbReference>
<keyword evidence="2" id="KW-0540">Nuclease</keyword>
<keyword evidence="3" id="KW-1185">Reference proteome</keyword>
<evidence type="ECO:0000313" key="2">
    <source>
        <dbReference type="EMBL" id="NEU71328.1"/>
    </source>
</evidence>
<proteinExistence type="predicted"/>
<dbReference type="CDD" id="cd06260">
    <property type="entry name" value="DUF820-like"/>
    <property type="match status" value="1"/>
</dbReference>
<accession>A0A846H2H8</accession>
<comment type="caution">
    <text evidence="2">The sequence shown here is derived from an EMBL/GenBank/DDBJ whole genome shotgun (WGS) entry which is preliminary data.</text>
</comment>
<sequence>MTLTTAKWTLDEYHRMVEVGLLSERHVELLNGEVVEMPPEGPEHAFLCTDGADYLRSVLGEKVLVRDAKPITLPLMASEPEPDLAIVQPLRALYRTRHPYPENIFWLIEYSNTSLSKDLDAKRKAYALAEIPEYWVVDLKNRLLKIFRNPNNGDYTSEVTLSNGEVNPLAFPSIIISVGRLLN</sequence>
<dbReference type="InterPro" id="IPR012296">
    <property type="entry name" value="Nuclease_put_TT1808"/>
</dbReference>
<dbReference type="SUPFAM" id="SSF52980">
    <property type="entry name" value="Restriction endonuclease-like"/>
    <property type="match status" value="1"/>
</dbReference>
<organism evidence="2 3">
    <name type="scientific">Hassallia byssoidea VB512170</name>
    <dbReference type="NCBI Taxonomy" id="1304833"/>
    <lineage>
        <taxon>Bacteria</taxon>
        <taxon>Bacillati</taxon>
        <taxon>Cyanobacteriota</taxon>
        <taxon>Cyanophyceae</taxon>
        <taxon>Nostocales</taxon>
        <taxon>Tolypothrichaceae</taxon>
        <taxon>Hassallia</taxon>
    </lineage>
</organism>
<reference evidence="2 3" key="1">
    <citation type="journal article" date="2015" name="Genome Announc.">
        <title>Draft Genome Sequence of Cyanobacterium Hassallia byssoidea Strain VB512170, Isolated from Monuments in India.</title>
        <authorList>
            <person name="Singh D."/>
            <person name="Chandrababunaidu M.M."/>
            <person name="Panda A."/>
            <person name="Sen D."/>
            <person name="Bhattacharyya S."/>
            <person name="Adhikary S.P."/>
            <person name="Tripathy S."/>
        </authorList>
    </citation>
    <scope>NUCLEOTIDE SEQUENCE [LARGE SCALE GENOMIC DNA]</scope>
    <source>
        <strain evidence="2 3">VB512170</strain>
    </source>
</reference>
<keyword evidence="2" id="KW-0255">Endonuclease</keyword>
<gene>
    <name evidence="2" type="ORF">PI95_001690</name>
</gene>